<dbReference type="Proteomes" id="UP001549104">
    <property type="component" value="Unassembled WGS sequence"/>
</dbReference>
<keyword evidence="2" id="KW-1185">Reference proteome</keyword>
<dbReference type="RefSeq" id="WP_354313552.1">
    <property type="nucleotide sequence ID" value="NZ_JBEPME010000004.1"/>
</dbReference>
<name>A0ABV2KCN2_SPOPS</name>
<evidence type="ECO:0008006" key="3">
    <source>
        <dbReference type="Google" id="ProtNLM"/>
    </source>
</evidence>
<dbReference type="InterPro" id="IPR018755">
    <property type="entry name" value="Phage_Mu_Gp48"/>
</dbReference>
<dbReference type="Pfam" id="PF10076">
    <property type="entry name" value="Phage_Mu_Gp48"/>
    <property type="match status" value="1"/>
</dbReference>
<gene>
    <name evidence="1" type="ORF">ABIC55_002915</name>
</gene>
<evidence type="ECO:0000313" key="2">
    <source>
        <dbReference type="Proteomes" id="UP001549104"/>
    </source>
</evidence>
<sequence length="249" mass="28863">MNRVMDELPAYYRDIKEFQELTRVQSKQLDNLDGAIQQFEDDQFILTSSEPAIYRREKEFQILPDRTIETLDFRKRRLLVRMMQKAPFTFEYMVHQLDELVGKGRYAINLDVTKYYLEVLVTVESQSYYLESAKMLELIIPLNMSLDTGVLANPDHIILHAKAYDFPVLYPITNTFHTAEVKGGLAQIPIVLTEKAYAFEVLYPITNTFVTAPIAIENVQNNVLLTEEYRNNDILYKRAGTIYAGEGDI</sequence>
<evidence type="ECO:0000313" key="1">
    <source>
        <dbReference type="EMBL" id="MET3657818.1"/>
    </source>
</evidence>
<comment type="caution">
    <text evidence="1">The sequence shown here is derived from an EMBL/GenBank/DDBJ whole genome shotgun (WGS) entry which is preliminary data.</text>
</comment>
<reference evidence="1 2" key="1">
    <citation type="submission" date="2024-06" db="EMBL/GenBank/DDBJ databases">
        <title>Sorghum-associated microbial communities from plants grown in Nebraska, USA.</title>
        <authorList>
            <person name="Schachtman D."/>
        </authorList>
    </citation>
    <scope>NUCLEOTIDE SEQUENCE [LARGE SCALE GENOMIC DNA]</scope>
    <source>
        <strain evidence="1 2">1288</strain>
    </source>
</reference>
<dbReference type="EMBL" id="JBEPME010000004">
    <property type="protein sequence ID" value="MET3657818.1"/>
    <property type="molecule type" value="Genomic_DNA"/>
</dbReference>
<accession>A0ABV2KCN2</accession>
<proteinExistence type="predicted"/>
<organism evidence="1 2">
    <name type="scientific">Sporosarcina psychrophila</name>
    <name type="common">Bacillus psychrophilus</name>
    <dbReference type="NCBI Taxonomy" id="1476"/>
    <lineage>
        <taxon>Bacteria</taxon>
        <taxon>Bacillati</taxon>
        <taxon>Bacillota</taxon>
        <taxon>Bacilli</taxon>
        <taxon>Bacillales</taxon>
        <taxon>Caryophanaceae</taxon>
        <taxon>Sporosarcina</taxon>
    </lineage>
</organism>
<protein>
    <recommendedName>
        <fullName evidence="3">DUF2313 domain-containing protein</fullName>
    </recommendedName>
</protein>